<dbReference type="EMBL" id="JAPMLE010000001">
    <property type="protein sequence ID" value="MDR8525904.1"/>
    <property type="molecule type" value="Genomic_DNA"/>
</dbReference>
<evidence type="ECO:0000313" key="3">
    <source>
        <dbReference type="EMBL" id="MDR8525904.1"/>
    </source>
</evidence>
<protein>
    <submittedName>
        <fullName evidence="3">Flagellar hook-length control protein FliK</fullName>
    </submittedName>
</protein>
<feature type="region of interest" description="Disordered" evidence="1">
    <location>
        <begin position="315"/>
        <end position="338"/>
    </location>
</feature>
<keyword evidence="3" id="KW-0969">Cilium</keyword>
<dbReference type="Gene3D" id="3.30.750.140">
    <property type="match status" value="1"/>
</dbReference>
<feature type="domain" description="Flagellar hook-length control protein-like C-terminal" evidence="2">
    <location>
        <begin position="249"/>
        <end position="329"/>
    </location>
</feature>
<dbReference type="RefSeq" id="WP_310655833.1">
    <property type="nucleotide sequence ID" value="NZ_JAPMLA010000014.1"/>
</dbReference>
<proteinExistence type="predicted"/>
<keyword evidence="3" id="KW-0966">Cell projection</keyword>
<dbReference type="Pfam" id="PF02120">
    <property type="entry name" value="Flg_hook"/>
    <property type="match status" value="1"/>
</dbReference>
<keyword evidence="3" id="KW-0282">Flagellum</keyword>
<dbReference type="Proteomes" id="UP001271263">
    <property type="component" value="Unassembled WGS sequence"/>
</dbReference>
<keyword evidence="6" id="KW-1185">Reference proteome</keyword>
<sequence length="366" mass="39597">MNNSVLINTSVTMSATNNGQIKPSNSTLATANAESENTNEAIPFSLASAQITPAPTSFNTGVYAATVVTTNVYQQPAITSSINSTTNGNVYHNDSKPLADLNNIQAGVNIHFAAAKNDAPTAVITPQIHQPQTAEKTNSNIEKATTSSLSIIGLNGEQHLTQSYTPSREQGLVKPAMNPAFTHMSALQNPFTNPLSESSNLDNIESVTNQLLVNNTRSPAAVAQWGPISVSQSTPLLQQSHDMLSPLREQIRFQIDQQIKQAEIRLDPPELGKIELNVRLEGDRLQIQMHAANPVVRDALLAGLERLRGDLANDHGGQIDVDIGQGESSKERQQQNNQSDIQLASLREPLTFSHENQLQDHVDLLA</sequence>
<evidence type="ECO:0000313" key="5">
    <source>
        <dbReference type="Proteomes" id="UP001259340"/>
    </source>
</evidence>
<reference evidence="4 6" key="1">
    <citation type="journal article" date="2022" name="bioRxiv">
        <title>Prophages regulate Shewanella fidelis 3313 motility and biofilm formation: implications for gut colonization dynamics in Ciona robusta.</title>
        <authorList>
            <person name="Natarajan O."/>
            <person name="Gibboney S.L."/>
            <person name="Young M.N."/>
            <person name="Lim S.J."/>
            <person name="Pluta N."/>
            <person name="Atkinson C.G."/>
            <person name="Leigh B.A."/>
            <person name="Liberti A."/>
            <person name="Kees E.D."/>
            <person name="Breitbart M."/>
            <person name="Gralnick J.A."/>
            <person name="Dishaw L.J."/>
        </authorList>
    </citation>
    <scope>NUCLEOTIDE SEQUENCE [LARGE SCALE GENOMIC DNA]</scope>
    <source>
        <strain evidence="4 6">JG4066</strain>
    </source>
</reference>
<evidence type="ECO:0000313" key="6">
    <source>
        <dbReference type="Proteomes" id="UP001271263"/>
    </source>
</evidence>
<gene>
    <name evidence="3" type="ORF">OS133_20025</name>
    <name evidence="4" type="ORF">OS134_18845</name>
</gene>
<accession>A0AAW8NVG2</accession>
<dbReference type="InterPro" id="IPR021136">
    <property type="entry name" value="Flagellar_hook_control-like_C"/>
</dbReference>
<dbReference type="CDD" id="cd17470">
    <property type="entry name" value="T3SS_Flik_C"/>
    <property type="match status" value="1"/>
</dbReference>
<organism evidence="3 5">
    <name type="scientific">Shewanella fidelis</name>
    <dbReference type="NCBI Taxonomy" id="173509"/>
    <lineage>
        <taxon>Bacteria</taxon>
        <taxon>Pseudomonadati</taxon>
        <taxon>Pseudomonadota</taxon>
        <taxon>Gammaproteobacteria</taxon>
        <taxon>Alteromonadales</taxon>
        <taxon>Shewanellaceae</taxon>
        <taxon>Shewanella</taxon>
    </lineage>
</organism>
<reference evidence="3" key="2">
    <citation type="submission" date="2022-11" db="EMBL/GenBank/DDBJ databases">
        <title>Prophages regulate Shewanella fidelis motility and biofilm formation: implications for gut colonization dynamics in Ciona robusta.</title>
        <authorList>
            <person name="Natarajan O."/>
            <person name="Gibboney S.L."/>
            <person name="Young M.N."/>
            <person name="Lim S.J."/>
            <person name="Pluta N."/>
            <person name="Atkinson C.G.F."/>
            <person name="Leigh B.A."/>
            <person name="Liberti A."/>
            <person name="Kees E."/>
            <person name="Breitbart M."/>
            <person name="Gralnick J."/>
            <person name="Dishaw L.J."/>
        </authorList>
    </citation>
    <scope>NUCLEOTIDE SEQUENCE</scope>
    <source>
        <strain evidence="3">3313</strain>
    </source>
</reference>
<dbReference type="EMBL" id="JAPMLD010000012">
    <property type="protein sequence ID" value="MDW4826132.1"/>
    <property type="molecule type" value="Genomic_DNA"/>
</dbReference>
<evidence type="ECO:0000259" key="2">
    <source>
        <dbReference type="Pfam" id="PF02120"/>
    </source>
</evidence>
<evidence type="ECO:0000313" key="4">
    <source>
        <dbReference type="EMBL" id="MDW4826132.1"/>
    </source>
</evidence>
<comment type="caution">
    <text evidence="3">The sequence shown here is derived from an EMBL/GenBank/DDBJ whole genome shotgun (WGS) entry which is preliminary data.</text>
</comment>
<dbReference type="PANTHER" id="PTHR37533">
    <property type="entry name" value="FLAGELLAR HOOK-LENGTH CONTROL PROTEIN"/>
    <property type="match status" value="1"/>
</dbReference>
<dbReference type="Proteomes" id="UP001259340">
    <property type="component" value="Unassembled WGS sequence"/>
</dbReference>
<dbReference type="PANTHER" id="PTHR37533:SF2">
    <property type="entry name" value="FLAGELLAR HOOK-LENGTH CONTROL PROTEIN"/>
    <property type="match status" value="1"/>
</dbReference>
<dbReference type="InterPro" id="IPR038610">
    <property type="entry name" value="FliK-like_C_sf"/>
</dbReference>
<dbReference type="AlphaFoldDB" id="A0AAW8NVG2"/>
<name>A0AAW8NVG2_9GAMM</name>
<dbReference type="InterPro" id="IPR052563">
    <property type="entry name" value="FliK"/>
</dbReference>
<evidence type="ECO:0000256" key="1">
    <source>
        <dbReference type="SAM" id="MobiDB-lite"/>
    </source>
</evidence>